<feature type="transmembrane region" description="Helical" evidence="6">
    <location>
        <begin position="385"/>
        <end position="404"/>
    </location>
</feature>
<evidence type="ECO:0000313" key="8">
    <source>
        <dbReference type="EMBL" id="API59893.1"/>
    </source>
</evidence>
<dbReference type="Gene3D" id="1.20.1250.20">
    <property type="entry name" value="MFS general substrate transporter like domains"/>
    <property type="match status" value="2"/>
</dbReference>
<feature type="transmembrane region" description="Helical" evidence="6">
    <location>
        <begin position="93"/>
        <end position="115"/>
    </location>
</feature>
<accession>A0A1L3ZW89</accession>
<evidence type="ECO:0000256" key="1">
    <source>
        <dbReference type="ARBA" id="ARBA00004141"/>
    </source>
</evidence>
<dbReference type="Pfam" id="PF07690">
    <property type="entry name" value="MFS_1"/>
    <property type="match status" value="1"/>
</dbReference>
<protein>
    <recommendedName>
        <fullName evidence="7">Major facilitator superfamily (MFS) profile domain-containing protein</fullName>
    </recommendedName>
</protein>
<dbReference type="PROSITE" id="PS50850">
    <property type="entry name" value="MFS"/>
    <property type="match status" value="1"/>
</dbReference>
<feature type="transmembrane region" description="Helical" evidence="6">
    <location>
        <begin position="67"/>
        <end position="87"/>
    </location>
</feature>
<dbReference type="EMBL" id="CP018221">
    <property type="protein sequence ID" value="API59893.1"/>
    <property type="molecule type" value="Genomic_DNA"/>
</dbReference>
<feature type="transmembrane region" description="Helical" evidence="6">
    <location>
        <begin position="218"/>
        <end position="239"/>
    </location>
</feature>
<feature type="transmembrane region" description="Helical" evidence="6">
    <location>
        <begin position="289"/>
        <end position="311"/>
    </location>
</feature>
<feature type="transmembrane region" description="Helical" evidence="6">
    <location>
        <begin position="40"/>
        <end position="60"/>
    </location>
</feature>
<reference evidence="9" key="1">
    <citation type="submission" date="2016-11" db="EMBL/GenBank/DDBJ databases">
        <title>Complete Genome Sequence of alachlor-degrading Sphingomonas sp. strain JJ-A5.</title>
        <authorList>
            <person name="Lee H."/>
            <person name="Ka J.-O."/>
        </authorList>
    </citation>
    <scope>NUCLEOTIDE SEQUENCE [LARGE SCALE GENOMIC DNA]</scope>
    <source>
        <strain evidence="9">JJ-A5</strain>
    </source>
</reference>
<evidence type="ECO:0000256" key="2">
    <source>
        <dbReference type="ARBA" id="ARBA00022448"/>
    </source>
</evidence>
<keyword evidence="4 6" id="KW-1133">Transmembrane helix</keyword>
<feature type="transmembrane region" description="Helical" evidence="6">
    <location>
        <begin position="127"/>
        <end position="149"/>
    </location>
</feature>
<feature type="transmembrane region" description="Helical" evidence="6">
    <location>
        <begin position="351"/>
        <end position="373"/>
    </location>
</feature>
<dbReference type="InterPro" id="IPR011701">
    <property type="entry name" value="MFS"/>
</dbReference>
<keyword evidence="5 6" id="KW-0472">Membrane</keyword>
<dbReference type="KEGG" id="sphj:BSL82_11705"/>
<feature type="transmembrane region" description="Helical" evidence="6">
    <location>
        <begin position="259"/>
        <end position="277"/>
    </location>
</feature>
<dbReference type="AlphaFoldDB" id="A0A1L3ZW89"/>
<comment type="subcellular location">
    <subcellularLocation>
        <location evidence="1">Membrane</location>
        <topology evidence="1">Multi-pass membrane protein</topology>
    </subcellularLocation>
</comment>
<dbReference type="GO" id="GO:0016020">
    <property type="term" value="C:membrane"/>
    <property type="evidence" value="ECO:0007669"/>
    <property type="project" value="UniProtKB-SubCell"/>
</dbReference>
<feature type="domain" description="Major facilitator superfamily (MFS) profile" evidence="7">
    <location>
        <begin position="1"/>
        <end position="409"/>
    </location>
</feature>
<dbReference type="InterPro" id="IPR036259">
    <property type="entry name" value="MFS_trans_sf"/>
</dbReference>
<dbReference type="PANTHER" id="PTHR23505:SF79">
    <property type="entry name" value="PROTEIN SPINSTER"/>
    <property type="match status" value="1"/>
</dbReference>
<feature type="transmembrane region" description="Helical" evidence="6">
    <location>
        <begin position="169"/>
        <end position="187"/>
    </location>
</feature>
<keyword evidence="3 6" id="KW-0812">Transmembrane</keyword>
<feature type="transmembrane region" description="Helical" evidence="6">
    <location>
        <begin position="317"/>
        <end position="339"/>
    </location>
</feature>
<evidence type="ECO:0000256" key="3">
    <source>
        <dbReference type="ARBA" id="ARBA00022692"/>
    </source>
</evidence>
<organism evidence="8 9">
    <name type="scientific">Tardibacter chloracetimidivorans</name>
    <dbReference type="NCBI Taxonomy" id="1921510"/>
    <lineage>
        <taxon>Bacteria</taxon>
        <taxon>Pseudomonadati</taxon>
        <taxon>Pseudomonadota</taxon>
        <taxon>Alphaproteobacteria</taxon>
        <taxon>Sphingomonadales</taxon>
        <taxon>Sphingomonadaceae</taxon>
        <taxon>Tardibacter</taxon>
    </lineage>
</organism>
<dbReference type="GO" id="GO:0022857">
    <property type="term" value="F:transmembrane transporter activity"/>
    <property type="evidence" value="ECO:0007669"/>
    <property type="project" value="InterPro"/>
</dbReference>
<proteinExistence type="predicted"/>
<name>A0A1L3ZW89_9SPHN</name>
<dbReference type="Proteomes" id="UP000182063">
    <property type="component" value="Chromosome"/>
</dbReference>
<evidence type="ECO:0000256" key="4">
    <source>
        <dbReference type="ARBA" id="ARBA00022989"/>
    </source>
</evidence>
<evidence type="ECO:0000256" key="5">
    <source>
        <dbReference type="ARBA" id="ARBA00023136"/>
    </source>
</evidence>
<dbReference type="PANTHER" id="PTHR23505">
    <property type="entry name" value="SPINSTER"/>
    <property type="match status" value="1"/>
</dbReference>
<dbReference type="SUPFAM" id="SSF103473">
    <property type="entry name" value="MFS general substrate transporter"/>
    <property type="match status" value="1"/>
</dbReference>
<keyword evidence="2" id="KW-0813">Transport</keyword>
<evidence type="ECO:0000256" key="6">
    <source>
        <dbReference type="SAM" id="Phobius"/>
    </source>
</evidence>
<keyword evidence="9" id="KW-1185">Reference proteome</keyword>
<sequence>MVALLSLIGAVSLIDRSIILVMIPEIKADLGISDAQFGLIQGLSFGVAYTCFALISGMLVDRSPRHLLLSLSLAVWTLAAAACGLAQSFAQLLLSRVVVGVGESTASPAAQSIIGDLFAKERLAAPVSVYMSMGAISTGISVALGGWLLNLFTVNPHLLVGGLVPWRQVLIVSALPGLALMLVILMVREPRRTVVDGGGAKPPSWAAYGAFVRECRPAFWGLVAGYALCGLAAYGALAWGPTYARRVLGMSPQQVGESLGLIFGVGTPLFTILLGTLADFRVRAGHYDFPLKLMMIVLAIALPLGVAGFLIKSVPLYYVAMFALQCGIVGAVGQLLAALQMISPPNMRGRSGAVTLIASSVGAYAGGSFIIGFLTDYLYQDDQAVGYSIATVVAVAAPVAIIFLQWSRRSFVRRLESLRQLDKATLAG</sequence>
<gene>
    <name evidence="8" type="ORF">BSL82_11705</name>
</gene>
<evidence type="ECO:0000259" key="7">
    <source>
        <dbReference type="PROSITE" id="PS50850"/>
    </source>
</evidence>
<evidence type="ECO:0000313" key="9">
    <source>
        <dbReference type="Proteomes" id="UP000182063"/>
    </source>
</evidence>
<dbReference type="InterPro" id="IPR044770">
    <property type="entry name" value="MFS_spinster-like"/>
</dbReference>
<dbReference type="STRING" id="1921510.BSL82_11705"/>
<dbReference type="InterPro" id="IPR020846">
    <property type="entry name" value="MFS_dom"/>
</dbReference>